<dbReference type="AlphaFoldDB" id="A0A1K1RA33"/>
<dbReference type="PROSITE" id="PS00061">
    <property type="entry name" value="ADH_SHORT"/>
    <property type="match status" value="1"/>
</dbReference>
<dbReference type="InterPro" id="IPR020904">
    <property type="entry name" value="Sc_DH/Rdtase_CS"/>
</dbReference>
<evidence type="ECO:0000259" key="3">
    <source>
        <dbReference type="SMART" id="SM00822"/>
    </source>
</evidence>
<keyword evidence="2" id="KW-0560">Oxidoreductase</keyword>
<dbReference type="InterPro" id="IPR002347">
    <property type="entry name" value="SDR_fam"/>
</dbReference>
<dbReference type="GO" id="GO:0016491">
    <property type="term" value="F:oxidoreductase activity"/>
    <property type="evidence" value="ECO:0007669"/>
    <property type="project" value="UniProtKB-KW"/>
</dbReference>
<protein>
    <submittedName>
        <fullName evidence="4">3-oxoacyl-[acyl-carrier protein] reductase</fullName>
    </submittedName>
</protein>
<accession>A0A1K1RA33</accession>
<sequence length="282" mass="29636">MLLCYLQVTVTFRYKITKINTAPLILYLKSENMKLKNKVAIVTGASKGIGASIAKYFAAEGAKVVVNYASSKEGADVVVKAITDNGGTAIAVQADVAKEADINRLFDATQQAFGGLDVLVNNAGIYEYLPIEQVTAESFHQQFNTNVWGSILAIQAALKLFGDKGGNIINVSSGAARMPMLTGSVYSASKAALDAITIALSKELGVKNVRINSLLPGSVETEGTRSSGITGSDFEKKLIANTPLGRMGQPEDIAKVAVFLASDDAAWITGETLAASGGIYGF</sequence>
<evidence type="ECO:0000256" key="1">
    <source>
        <dbReference type="ARBA" id="ARBA00006484"/>
    </source>
</evidence>
<dbReference type="SUPFAM" id="SSF51735">
    <property type="entry name" value="NAD(P)-binding Rossmann-fold domains"/>
    <property type="match status" value="1"/>
</dbReference>
<dbReference type="Gene3D" id="3.40.50.720">
    <property type="entry name" value="NAD(P)-binding Rossmann-like Domain"/>
    <property type="match status" value="1"/>
</dbReference>
<proteinExistence type="inferred from homology"/>
<gene>
    <name evidence="4" type="ORF">SAMN05661012_03539</name>
</gene>
<dbReference type="STRING" id="1004.SAMN05661012_03539"/>
<reference evidence="4 5" key="1">
    <citation type="submission" date="2016-11" db="EMBL/GenBank/DDBJ databases">
        <authorList>
            <person name="Jaros S."/>
            <person name="Januszkiewicz K."/>
            <person name="Wedrychowicz H."/>
        </authorList>
    </citation>
    <scope>NUCLEOTIDE SEQUENCE [LARGE SCALE GENOMIC DNA]</scope>
    <source>
        <strain evidence="4 5">DSM 784</strain>
    </source>
</reference>
<dbReference type="EMBL" id="FPIZ01000011">
    <property type="protein sequence ID" value="SFW68999.1"/>
    <property type="molecule type" value="Genomic_DNA"/>
</dbReference>
<dbReference type="Pfam" id="PF13561">
    <property type="entry name" value="adh_short_C2"/>
    <property type="match status" value="1"/>
</dbReference>
<dbReference type="PANTHER" id="PTHR43639">
    <property type="entry name" value="OXIDOREDUCTASE, SHORT-CHAIN DEHYDROGENASE/REDUCTASE FAMILY (AFU_ORTHOLOGUE AFUA_5G02870)"/>
    <property type="match status" value="1"/>
</dbReference>
<evidence type="ECO:0000256" key="2">
    <source>
        <dbReference type="ARBA" id="ARBA00023002"/>
    </source>
</evidence>
<evidence type="ECO:0000313" key="4">
    <source>
        <dbReference type="EMBL" id="SFW68999.1"/>
    </source>
</evidence>
<dbReference type="Proteomes" id="UP000183788">
    <property type="component" value="Unassembled WGS sequence"/>
</dbReference>
<feature type="domain" description="Ketoreductase" evidence="3">
    <location>
        <begin position="38"/>
        <end position="232"/>
    </location>
</feature>
<dbReference type="FunFam" id="3.40.50.720:FF:000084">
    <property type="entry name" value="Short-chain dehydrogenase reductase"/>
    <property type="match status" value="1"/>
</dbReference>
<dbReference type="InterPro" id="IPR036291">
    <property type="entry name" value="NAD(P)-bd_dom_sf"/>
</dbReference>
<name>A0A1K1RA33_9BACT</name>
<dbReference type="PANTHER" id="PTHR43639:SF1">
    <property type="entry name" value="SHORT-CHAIN DEHYDROGENASE_REDUCTASE FAMILY PROTEIN"/>
    <property type="match status" value="1"/>
</dbReference>
<dbReference type="PRINTS" id="PR00080">
    <property type="entry name" value="SDRFAMILY"/>
</dbReference>
<comment type="similarity">
    <text evidence="1">Belongs to the short-chain dehydrogenases/reductases (SDR) family.</text>
</comment>
<dbReference type="SMART" id="SM00822">
    <property type="entry name" value="PKS_KR"/>
    <property type="match status" value="1"/>
</dbReference>
<dbReference type="PRINTS" id="PR00081">
    <property type="entry name" value="GDHRDH"/>
</dbReference>
<dbReference type="NCBIfam" id="NF005559">
    <property type="entry name" value="PRK07231.1"/>
    <property type="match status" value="1"/>
</dbReference>
<evidence type="ECO:0000313" key="5">
    <source>
        <dbReference type="Proteomes" id="UP000183788"/>
    </source>
</evidence>
<dbReference type="InterPro" id="IPR057326">
    <property type="entry name" value="KR_dom"/>
</dbReference>
<organism evidence="4 5">
    <name type="scientific">Chitinophaga sancti</name>
    <dbReference type="NCBI Taxonomy" id="1004"/>
    <lineage>
        <taxon>Bacteria</taxon>
        <taxon>Pseudomonadati</taxon>
        <taxon>Bacteroidota</taxon>
        <taxon>Chitinophagia</taxon>
        <taxon>Chitinophagales</taxon>
        <taxon>Chitinophagaceae</taxon>
        <taxon>Chitinophaga</taxon>
    </lineage>
</organism>